<evidence type="ECO:0000313" key="2">
    <source>
        <dbReference type="WBParaSite" id="JU765_v2.g12483.t1"/>
    </source>
</evidence>
<organism evidence="1 2">
    <name type="scientific">Panagrolaimus sp. JU765</name>
    <dbReference type="NCBI Taxonomy" id="591449"/>
    <lineage>
        <taxon>Eukaryota</taxon>
        <taxon>Metazoa</taxon>
        <taxon>Ecdysozoa</taxon>
        <taxon>Nematoda</taxon>
        <taxon>Chromadorea</taxon>
        <taxon>Rhabditida</taxon>
        <taxon>Tylenchina</taxon>
        <taxon>Panagrolaimomorpha</taxon>
        <taxon>Panagrolaimoidea</taxon>
        <taxon>Panagrolaimidae</taxon>
        <taxon>Panagrolaimus</taxon>
    </lineage>
</organism>
<accession>A0AC34Q3C5</accession>
<name>A0AC34Q3C5_9BILA</name>
<protein>
    <submittedName>
        <fullName evidence="2">Heat shock protein 70</fullName>
    </submittedName>
</protein>
<dbReference type="WBParaSite" id="JU765_v2.g12483.t1">
    <property type="protein sequence ID" value="JU765_v2.g12483.t1"/>
    <property type="gene ID" value="JU765_v2.g12483"/>
</dbReference>
<sequence>MAEQRRSHAANFQTTEYSLIFDLGGGTLDVTILESKNGNLKEISRCGDLYLGGRDFDNVLVNNFRIILMSKYGIDPLEREKSKYKLTTMVEQIKKDLSAVEETILDPAEFSSDADDIIVITRKDFELLSSSLLMRIKAKIYEALSETNRTPADINQVVYIGGGSRMPMINHMLKSMFPQSEHYLSTDSECATAVGAMIHALQLLQ</sequence>
<reference evidence="2" key="1">
    <citation type="submission" date="2022-11" db="UniProtKB">
        <authorList>
            <consortium name="WormBaseParasite"/>
        </authorList>
    </citation>
    <scope>IDENTIFICATION</scope>
</reference>
<proteinExistence type="predicted"/>
<dbReference type="Proteomes" id="UP000887576">
    <property type="component" value="Unplaced"/>
</dbReference>
<evidence type="ECO:0000313" key="1">
    <source>
        <dbReference type="Proteomes" id="UP000887576"/>
    </source>
</evidence>